<sequence>GLRRHLRRRRRSRALGVLRVPRVTGGRRGSRLGLRRGTQPARPAPLALDGLRGDRRGLRQVVVDLAAAAVWS</sequence>
<dbReference type="Proteomes" id="UP000675554">
    <property type="component" value="Unassembled WGS sequence"/>
</dbReference>
<reference evidence="2" key="1">
    <citation type="submission" date="2021-04" db="EMBL/GenBank/DDBJ databases">
        <title>Sequencing of actinobacteria type strains.</title>
        <authorList>
            <person name="Nguyen G.-S."/>
            <person name="Wentzel A."/>
        </authorList>
    </citation>
    <scope>NUCLEOTIDE SEQUENCE</scope>
    <source>
        <strain evidence="2">DSM 42095</strain>
    </source>
</reference>
<feature type="region of interest" description="Disordered" evidence="1">
    <location>
        <begin position="26"/>
        <end position="48"/>
    </location>
</feature>
<evidence type="ECO:0000313" key="2">
    <source>
        <dbReference type="EMBL" id="MBR7679195.1"/>
    </source>
</evidence>
<organism evidence="2 3">
    <name type="scientific">Streptomyces daliensis</name>
    <dbReference type="NCBI Taxonomy" id="299421"/>
    <lineage>
        <taxon>Bacteria</taxon>
        <taxon>Bacillati</taxon>
        <taxon>Actinomycetota</taxon>
        <taxon>Actinomycetes</taxon>
        <taxon>Kitasatosporales</taxon>
        <taxon>Streptomycetaceae</taxon>
        <taxon>Streptomyces</taxon>
    </lineage>
</organism>
<name>A0A8T4J5H5_9ACTN</name>
<proteinExistence type="predicted"/>
<feature type="non-terminal residue" evidence="2">
    <location>
        <position position="1"/>
    </location>
</feature>
<dbReference type="EMBL" id="JAGSMN010002387">
    <property type="protein sequence ID" value="MBR7679195.1"/>
    <property type="molecule type" value="Genomic_DNA"/>
</dbReference>
<protein>
    <submittedName>
        <fullName evidence="2">Uncharacterized protein</fullName>
    </submittedName>
</protein>
<comment type="caution">
    <text evidence="2">The sequence shown here is derived from an EMBL/GenBank/DDBJ whole genome shotgun (WGS) entry which is preliminary data.</text>
</comment>
<dbReference type="AlphaFoldDB" id="A0A8T4J5H5"/>
<evidence type="ECO:0000313" key="3">
    <source>
        <dbReference type="Proteomes" id="UP000675554"/>
    </source>
</evidence>
<gene>
    <name evidence="2" type="ORF">KDA82_40965</name>
</gene>
<evidence type="ECO:0000256" key="1">
    <source>
        <dbReference type="SAM" id="MobiDB-lite"/>
    </source>
</evidence>
<accession>A0A8T4J5H5</accession>
<keyword evidence="3" id="KW-1185">Reference proteome</keyword>